<feature type="region of interest" description="Disordered" evidence="1">
    <location>
        <begin position="143"/>
        <end position="164"/>
    </location>
</feature>
<dbReference type="SMART" id="SM00257">
    <property type="entry name" value="LysM"/>
    <property type="match status" value="1"/>
</dbReference>
<dbReference type="Proteomes" id="UP000637359">
    <property type="component" value="Unassembled WGS sequence"/>
</dbReference>
<dbReference type="InterPro" id="IPR018392">
    <property type="entry name" value="LysM"/>
</dbReference>
<feature type="compositionally biased region" description="Basic and acidic residues" evidence="1">
    <location>
        <begin position="145"/>
        <end position="157"/>
    </location>
</feature>
<evidence type="ECO:0000259" key="2">
    <source>
        <dbReference type="PROSITE" id="PS51782"/>
    </source>
</evidence>
<proteinExistence type="predicted"/>
<feature type="domain" description="LysM" evidence="2">
    <location>
        <begin position="2"/>
        <end position="47"/>
    </location>
</feature>
<gene>
    <name evidence="3" type="primary">safA</name>
    <name evidence="3" type="ORF">H8S33_12325</name>
</gene>
<accession>A0A923RIZ3</accession>
<dbReference type="AlphaFoldDB" id="A0A923RIZ3"/>
<keyword evidence="4" id="KW-1185">Reference proteome</keyword>
<dbReference type="NCBIfam" id="TIGR02899">
    <property type="entry name" value="spore_safA"/>
    <property type="match status" value="1"/>
</dbReference>
<dbReference type="Gene3D" id="3.10.350.10">
    <property type="entry name" value="LysM domain"/>
    <property type="match status" value="1"/>
</dbReference>
<sequence length="399" mass="45024">MKIHIVQKGDTMWELSKKYGVDFEALKAANSHISSPDMIMPGMKIRIPTNAKTVKKEAPVKEVKEVKKEVKKEKQVETPFKDISPKPLPVIKEDDEKPEMVVKPELPMPQMPQIPQMTMPLMQAPKIEQEKHTTYNMTFNIDESSESKESSEKEVHHAKPKQQPISYQPISQPMHQPLQMIPCYPINPCWGMHPVVPIHPVPLPAHMVYPQQMPMVEDVTGDCGCGAPSIPPMGDVSPFDPAMYQGQPMMPQFDPNMMQGQGQPMMPQFDPNMMQGQGQPMMPQFDPNMMQGQGQPMMPQFDPNLMQGQDQSMMPQFDSNVMQGQGQPMMPQFDPNMMQGQGQPMMPQFDTSMFQGQANMPQMEPNTTYPFMSGFPENGFPTPPGFGELRADNEEESAD</sequence>
<dbReference type="Pfam" id="PF01476">
    <property type="entry name" value="LysM"/>
    <property type="match status" value="1"/>
</dbReference>
<dbReference type="CDD" id="cd00118">
    <property type="entry name" value="LysM"/>
    <property type="match status" value="1"/>
</dbReference>
<dbReference type="SUPFAM" id="SSF54106">
    <property type="entry name" value="LysM domain"/>
    <property type="match status" value="1"/>
</dbReference>
<dbReference type="InterPro" id="IPR036779">
    <property type="entry name" value="LysM_dom_sf"/>
</dbReference>
<dbReference type="EMBL" id="JACOOL010000008">
    <property type="protein sequence ID" value="MBC5637594.1"/>
    <property type="molecule type" value="Genomic_DNA"/>
</dbReference>
<dbReference type="PROSITE" id="PS51782">
    <property type="entry name" value="LYSM"/>
    <property type="match status" value="1"/>
</dbReference>
<comment type="caution">
    <text evidence="3">The sequence shown here is derived from an EMBL/GenBank/DDBJ whole genome shotgun (WGS) entry which is preliminary data.</text>
</comment>
<dbReference type="InterPro" id="IPR014248">
    <property type="entry name" value="Spore_coat_assembly_SafA"/>
</dbReference>
<name>A0A923RIZ3_9BACI</name>
<feature type="region of interest" description="Disordered" evidence="1">
    <location>
        <begin position="376"/>
        <end position="399"/>
    </location>
</feature>
<protein>
    <submittedName>
        <fullName evidence="3">SafA/ExsA family spore coat assembly protein</fullName>
    </submittedName>
</protein>
<reference evidence="3" key="1">
    <citation type="submission" date="2020-08" db="EMBL/GenBank/DDBJ databases">
        <title>Genome public.</title>
        <authorList>
            <person name="Liu C."/>
            <person name="Sun Q."/>
        </authorList>
    </citation>
    <scope>NUCLEOTIDE SEQUENCE</scope>
    <source>
        <strain evidence="3">BX22</strain>
    </source>
</reference>
<evidence type="ECO:0000313" key="4">
    <source>
        <dbReference type="Proteomes" id="UP000637359"/>
    </source>
</evidence>
<organism evidence="3 4">
    <name type="scientific">Ornithinibacillus hominis</name>
    <dbReference type="NCBI Taxonomy" id="2763055"/>
    <lineage>
        <taxon>Bacteria</taxon>
        <taxon>Bacillati</taxon>
        <taxon>Bacillota</taxon>
        <taxon>Bacilli</taxon>
        <taxon>Bacillales</taxon>
        <taxon>Bacillaceae</taxon>
        <taxon>Ornithinibacillus</taxon>
    </lineage>
</organism>
<evidence type="ECO:0000313" key="3">
    <source>
        <dbReference type="EMBL" id="MBC5637594.1"/>
    </source>
</evidence>
<evidence type="ECO:0000256" key="1">
    <source>
        <dbReference type="SAM" id="MobiDB-lite"/>
    </source>
</evidence>
<dbReference type="RefSeq" id="WP_186870296.1">
    <property type="nucleotide sequence ID" value="NZ_JACOOL010000008.1"/>
</dbReference>